<evidence type="ECO:0000256" key="1">
    <source>
        <dbReference type="ARBA" id="ARBA00001947"/>
    </source>
</evidence>
<keyword evidence="13" id="KW-0106">Calcium</keyword>
<keyword evidence="17" id="KW-0482">Metalloprotease</keyword>
<comment type="subunit">
    <text evidence="4">Homodimer.</text>
</comment>
<dbReference type="InterPro" id="IPR007365">
    <property type="entry name" value="TFR-like_dimer_dom"/>
</dbReference>
<evidence type="ECO:0000256" key="19">
    <source>
        <dbReference type="ARBA" id="ARBA00023180"/>
    </source>
</evidence>
<keyword evidence="7" id="KW-0121">Carboxypeptidase</keyword>
<comment type="function">
    <text evidence="21">Also exhibits a dipeptidyl-peptidase IV type activity. In vitro, cleaves Gly-Pro-AMC.</text>
</comment>
<evidence type="ECO:0000256" key="9">
    <source>
        <dbReference type="ARBA" id="ARBA00022692"/>
    </source>
</evidence>
<dbReference type="GO" id="GO:0016805">
    <property type="term" value="F:dipeptidase activity"/>
    <property type="evidence" value="ECO:0007669"/>
    <property type="project" value="UniProtKB-KW"/>
</dbReference>
<dbReference type="AlphaFoldDB" id="A0A8C3GVH8"/>
<evidence type="ECO:0000256" key="23">
    <source>
        <dbReference type="ARBA" id="ARBA00066561"/>
    </source>
</evidence>
<evidence type="ECO:0000256" key="20">
    <source>
        <dbReference type="ARBA" id="ARBA00052003"/>
    </source>
</evidence>
<keyword evidence="18" id="KW-0472">Membrane</keyword>
<keyword evidence="11" id="KW-0378">Hydrolase</keyword>
<keyword evidence="5" id="KW-1003">Cell membrane</keyword>
<feature type="domain" description="Transferrin receptor-like dimerisation" evidence="33">
    <location>
        <begin position="628"/>
        <end position="787"/>
    </location>
</feature>
<dbReference type="SUPFAM" id="SSF47672">
    <property type="entry name" value="Transferrin receptor-like dimerisation domain"/>
    <property type="match status" value="1"/>
</dbReference>
<evidence type="ECO:0000256" key="29">
    <source>
        <dbReference type="ARBA" id="ARBA00080568"/>
    </source>
</evidence>
<keyword evidence="16" id="KW-0224">Dipeptidase</keyword>
<reference evidence="35" key="3">
    <citation type="submission" date="2025-09" db="UniProtKB">
        <authorList>
            <consortium name="Ensembl"/>
        </authorList>
    </citation>
    <scope>IDENTIFICATION</scope>
</reference>
<evidence type="ECO:0000256" key="2">
    <source>
        <dbReference type="ARBA" id="ARBA00004401"/>
    </source>
</evidence>
<dbReference type="Pfam" id="PF02225">
    <property type="entry name" value="PA"/>
    <property type="match status" value="1"/>
</dbReference>
<sequence length="790" mass="88236">MWTSLGARSEPAGPRAASGRFWAVVLGTAAGLFLLGFLIGWFAKPTEKKTSLRTHGEMRTAFMAEMKAENIKHFLYNFTQLPHLAGTKENMHLAQQVQAEWKKFGLDSVQLVHYDVLLSYPNDTKPNYISIIDEHGNEIFNTSLSEPPPPGYEAVRDVVPPYSAFSAQGMPEGELVYVNYGRTEDFFTLERVMGINCTGKIVIARYGKIFRGNKVKNAILAGAQGIILYSDPADYCAPGVDPYPNGWNLPGGGAQRGNVLNLNGAGDPLTPGYPAKEYTFRYKVNEGVGIPKIPVHPIGYHDAEVLLRAMGGPAAPDSSWKGSLNVSYNIGPGFTGNSSTRKVRMHVHTSNKITRIYNVIGILRGALEPDRYIILGGHRDSWVFGGIDPTTGAAVLQEIVRSFGKMKMEGWRPRRTIIFASWDAEEFGLLGSTEWAEENAKVLQERAVAYINTDSSIEGNYTLRVDCTPLLNKLVYNLTKEILSPDEGYENKSLYESWLEKDPTTENNTYPRINKLGSGSDFEAYFQRLGIASGRARYTKNRKADKFSNYPVYHTVYETFELVEKFYDPTFKKQLTIAQLRGKLVYELADSQVIPFDCRDYGEALKGYSNRIYKLAKKHEEQLKLYKVSFDPLFSAVVNFSKAAAEFHRRLEQVDKKDTLQGEDDASEYLRCFQAFKPKGPAGLLCPLSAVTGGHICSLAVRIMNDQLMLIERAFTDPLGLPGRKFYRHVIFAPSSHNKYAGESFPGIYDAMFDIESKADQHEAWEEVKRQISIAAFTVQAAAGTLKEVA</sequence>
<comment type="similarity">
    <text evidence="3">Belongs to the peptidase M28 family. M28B subfamily.</text>
</comment>
<evidence type="ECO:0000256" key="10">
    <source>
        <dbReference type="ARBA" id="ARBA00022723"/>
    </source>
</evidence>
<evidence type="ECO:0000256" key="14">
    <source>
        <dbReference type="ARBA" id="ARBA00022968"/>
    </source>
</evidence>
<keyword evidence="10" id="KW-0479">Metal-binding</keyword>
<evidence type="ECO:0000256" key="6">
    <source>
        <dbReference type="ARBA" id="ARBA00022553"/>
    </source>
</evidence>
<dbReference type="PANTHER" id="PTHR10404:SF38">
    <property type="entry name" value="N-ACETYLATED-ALPHA-LINKED ACIDIC DIPEPTIDASE 2"/>
    <property type="match status" value="1"/>
</dbReference>
<feature type="domain" description="Peptidase M28" evidence="34">
    <location>
        <begin position="358"/>
        <end position="561"/>
    </location>
</feature>
<keyword evidence="8" id="KW-0645">Protease</keyword>
<dbReference type="EC" id="3.4.17.21" evidence="23"/>
<dbReference type="GO" id="GO:0005886">
    <property type="term" value="C:plasma membrane"/>
    <property type="evidence" value="ECO:0007669"/>
    <property type="project" value="UniProtKB-SubCell"/>
</dbReference>
<dbReference type="GO" id="GO:0006508">
    <property type="term" value="P:proteolysis"/>
    <property type="evidence" value="ECO:0007669"/>
    <property type="project" value="UniProtKB-KW"/>
</dbReference>
<dbReference type="SUPFAM" id="SSF53187">
    <property type="entry name" value="Zn-dependent exopeptidases"/>
    <property type="match status" value="1"/>
</dbReference>
<keyword evidence="36" id="KW-1185">Reference proteome</keyword>
<dbReference type="Proteomes" id="UP000694553">
    <property type="component" value="Unassembled WGS sequence"/>
</dbReference>
<evidence type="ECO:0000259" key="32">
    <source>
        <dbReference type="Pfam" id="PF02225"/>
    </source>
</evidence>
<evidence type="ECO:0000256" key="5">
    <source>
        <dbReference type="ARBA" id="ARBA00022475"/>
    </source>
</evidence>
<dbReference type="CDD" id="cd02121">
    <property type="entry name" value="PA_GCPII_like"/>
    <property type="match status" value="1"/>
</dbReference>
<evidence type="ECO:0000256" key="3">
    <source>
        <dbReference type="ARBA" id="ARBA00005634"/>
    </source>
</evidence>
<comment type="subcellular location">
    <subcellularLocation>
        <location evidence="2">Cell membrane</location>
        <topology evidence="2">Single-pass type II membrane protein</topology>
    </subcellularLocation>
</comment>
<dbReference type="Gene3D" id="3.40.630.10">
    <property type="entry name" value="Zn peptidases"/>
    <property type="match status" value="1"/>
</dbReference>
<dbReference type="InterPro" id="IPR036757">
    <property type="entry name" value="TFR-like_dimer_dom_sf"/>
</dbReference>
<dbReference type="InterPro" id="IPR039373">
    <property type="entry name" value="Peptidase_M28B"/>
</dbReference>
<dbReference type="FunFam" id="1.20.930.40:FF:000001">
    <property type="entry name" value="N-acetylated-alpha-linked acidic dipeptidase 2"/>
    <property type="match status" value="1"/>
</dbReference>
<keyword evidence="9" id="KW-0812">Transmembrane</keyword>
<evidence type="ECO:0000256" key="27">
    <source>
        <dbReference type="ARBA" id="ARBA00079527"/>
    </source>
</evidence>
<dbReference type="CDD" id="cd08022">
    <property type="entry name" value="M28_PSMA_like"/>
    <property type="match status" value="1"/>
</dbReference>
<evidence type="ECO:0000256" key="25">
    <source>
        <dbReference type="ARBA" id="ARBA00075140"/>
    </source>
</evidence>
<evidence type="ECO:0000256" key="26">
    <source>
        <dbReference type="ARBA" id="ARBA00078457"/>
    </source>
</evidence>
<proteinExistence type="inferred from homology"/>
<evidence type="ECO:0000256" key="11">
    <source>
        <dbReference type="ARBA" id="ARBA00022801"/>
    </source>
</evidence>
<keyword evidence="6" id="KW-0597">Phosphoprotein</keyword>
<comment type="cofactor">
    <cofactor evidence="1">
        <name>Zn(2+)</name>
        <dbReference type="ChEBI" id="CHEBI:29105"/>
    </cofactor>
</comment>
<evidence type="ECO:0000256" key="30">
    <source>
        <dbReference type="ARBA" id="ARBA00082075"/>
    </source>
</evidence>
<evidence type="ECO:0000256" key="12">
    <source>
        <dbReference type="ARBA" id="ARBA00022833"/>
    </source>
</evidence>
<dbReference type="InterPro" id="IPR046450">
    <property type="entry name" value="PA_dom_sf"/>
</dbReference>
<evidence type="ECO:0000259" key="34">
    <source>
        <dbReference type="Pfam" id="PF04389"/>
    </source>
</evidence>
<evidence type="ECO:0000256" key="15">
    <source>
        <dbReference type="ARBA" id="ARBA00022989"/>
    </source>
</evidence>
<evidence type="ECO:0000256" key="13">
    <source>
        <dbReference type="ARBA" id="ARBA00022837"/>
    </source>
</evidence>
<dbReference type="Pfam" id="PF04253">
    <property type="entry name" value="TFR_dimer"/>
    <property type="match status" value="1"/>
</dbReference>
<evidence type="ECO:0000259" key="33">
    <source>
        <dbReference type="Pfam" id="PF04253"/>
    </source>
</evidence>
<dbReference type="InterPro" id="IPR003137">
    <property type="entry name" value="PA_domain"/>
</dbReference>
<dbReference type="GO" id="GO:0004181">
    <property type="term" value="F:metallocarboxypeptidase activity"/>
    <property type="evidence" value="ECO:0007669"/>
    <property type="project" value="UniProtKB-EC"/>
</dbReference>
<evidence type="ECO:0000256" key="22">
    <source>
        <dbReference type="ARBA" id="ARBA00056370"/>
    </source>
</evidence>
<evidence type="ECO:0000256" key="17">
    <source>
        <dbReference type="ARBA" id="ARBA00023049"/>
    </source>
</evidence>
<dbReference type="FunFam" id="3.50.30.30:FF:000002">
    <property type="entry name" value="N-acetylated-alpha-linked acidic dipeptidase 2"/>
    <property type="match status" value="1"/>
</dbReference>
<evidence type="ECO:0000256" key="24">
    <source>
        <dbReference type="ARBA" id="ARBA00070473"/>
    </source>
</evidence>
<evidence type="ECO:0000313" key="36">
    <source>
        <dbReference type="Proteomes" id="UP000694553"/>
    </source>
</evidence>
<evidence type="ECO:0000256" key="21">
    <source>
        <dbReference type="ARBA" id="ARBA00054055"/>
    </source>
</evidence>
<dbReference type="Pfam" id="PF04389">
    <property type="entry name" value="Peptidase_M28"/>
    <property type="match status" value="1"/>
</dbReference>
<dbReference type="Gene3D" id="3.50.30.30">
    <property type="match status" value="1"/>
</dbReference>
<comment type="catalytic activity">
    <reaction evidence="20">
        <text>Release of an unsubstituted, C-terminal glutamyl residue, typically from Ac-Asp-Glu or folylpoly-gamma-glutamates.</text>
        <dbReference type="EC" id="3.4.17.21"/>
    </reaction>
</comment>
<evidence type="ECO:0000256" key="8">
    <source>
        <dbReference type="ARBA" id="ARBA00022670"/>
    </source>
</evidence>
<reference evidence="35" key="2">
    <citation type="submission" date="2025-08" db="UniProtKB">
        <authorList>
            <consortium name="Ensembl"/>
        </authorList>
    </citation>
    <scope>IDENTIFICATION</scope>
</reference>
<dbReference type="FunFam" id="3.40.630.10:FF:000009">
    <property type="entry name" value="N-acetylated-alpha-linked acidic dipeptidase 2"/>
    <property type="match status" value="1"/>
</dbReference>
<name>A0A8C3GVH8_CORMO</name>
<keyword evidence="15" id="KW-1133">Transmembrane helix</keyword>
<evidence type="ECO:0000256" key="4">
    <source>
        <dbReference type="ARBA" id="ARBA00011738"/>
    </source>
</evidence>
<evidence type="ECO:0000256" key="16">
    <source>
        <dbReference type="ARBA" id="ARBA00022997"/>
    </source>
</evidence>
<dbReference type="Gene3D" id="1.20.930.40">
    <property type="entry name" value="Transferrin receptor-like, dimerisation domain"/>
    <property type="match status" value="1"/>
</dbReference>
<dbReference type="SUPFAM" id="SSF52025">
    <property type="entry name" value="PA domain"/>
    <property type="match status" value="1"/>
</dbReference>
<dbReference type="PANTHER" id="PTHR10404">
    <property type="entry name" value="N-ACETYLATED-ALPHA-LINKED ACIDIC DIPEPTIDASE"/>
    <property type="match status" value="1"/>
</dbReference>
<feature type="domain" description="PA" evidence="32">
    <location>
        <begin position="172"/>
        <end position="260"/>
    </location>
</feature>
<evidence type="ECO:0000313" key="35">
    <source>
        <dbReference type="Ensembl" id="ENSCMUP00000007573.1"/>
    </source>
</evidence>
<evidence type="ECO:0000256" key="18">
    <source>
        <dbReference type="ARBA" id="ARBA00023136"/>
    </source>
</evidence>
<gene>
    <name evidence="35" type="primary">LOC116439507</name>
</gene>
<dbReference type="GO" id="GO:0046872">
    <property type="term" value="F:metal ion binding"/>
    <property type="evidence" value="ECO:0007669"/>
    <property type="project" value="UniProtKB-KW"/>
</dbReference>
<evidence type="ECO:0000256" key="7">
    <source>
        <dbReference type="ARBA" id="ARBA00022645"/>
    </source>
</evidence>
<reference evidence="36" key="1">
    <citation type="submission" date="2019-10" db="EMBL/GenBank/DDBJ databases">
        <title>Corvus moneduloides (New Caledonian crow) genome, bCorMon1, primary haplotype.</title>
        <authorList>
            <person name="Rutz C."/>
            <person name="Fungtammasan C."/>
            <person name="Mountcastle J."/>
            <person name="Formenti G."/>
            <person name="Chow W."/>
            <person name="Howe K."/>
            <person name="Steele M.P."/>
            <person name="Fernandes J."/>
            <person name="Gilbert M.T.P."/>
            <person name="Fedrigo O."/>
            <person name="Jarvis E.D."/>
            <person name="Gemmell N."/>
        </authorList>
    </citation>
    <scope>NUCLEOTIDE SEQUENCE [LARGE SCALE GENOMIC DNA]</scope>
</reference>
<comment type="function">
    <text evidence="22">Has both folate hydrolase and N-acetylated-alpha-linked-acidic dipeptidase (NAALADase) activity. Has a preference for tri-alpha-glutamate peptides. In the intestine, required for the uptake of folate. In the brain, modulates excitatory neurotransmission through the hydrolysis of the neuropeptide, N-aceylaspartylglutamate (NAAG), thereby releasing glutamate.</text>
</comment>
<evidence type="ECO:0000256" key="31">
    <source>
        <dbReference type="ARBA" id="ARBA00082320"/>
    </source>
</evidence>
<accession>A0A8C3GVH8</accession>
<dbReference type="InterPro" id="IPR007484">
    <property type="entry name" value="Peptidase_M28"/>
</dbReference>
<dbReference type="Ensembl" id="ENSCMUT00000008174.2">
    <property type="protein sequence ID" value="ENSCMUP00000007573.1"/>
    <property type="gene ID" value="ENSCMUG00000004980.2"/>
</dbReference>
<keyword evidence="14" id="KW-0735">Signal-anchor</keyword>
<keyword evidence="12" id="KW-0862">Zinc</keyword>
<organism evidence="35 36">
    <name type="scientific">Corvus moneduloides</name>
    <name type="common">New Caledonian crow</name>
    <dbReference type="NCBI Taxonomy" id="1196302"/>
    <lineage>
        <taxon>Eukaryota</taxon>
        <taxon>Metazoa</taxon>
        <taxon>Chordata</taxon>
        <taxon>Craniata</taxon>
        <taxon>Vertebrata</taxon>
        <taxon>Euteleostomi</taxon>
        <taxon>Archelosauria</taxon>
        <taxon>Archosauria</taxon>
        <taxon>Dinosauria</taxon>
        <taxon>Saurischia</taxon>
        <taxon>Theropoda</taxon>
        <taxon>Coelurosauria</taxon>
        <taxon>Aves</taxon>
        <taxon>Neognathae</taxon>
        <taxon>Neoaves</taxon>
        <taxon>Telluraves</taxon>
        <taxon>Australaves</taxon>
        <taxon>Passeriformes</taxon>
        <taxon>Corvoidea</taxon>
        <taxon>Corvidae</taxon>
        <taxon>Corvus</taxon>
    </lineage>
</organism>
<protein>
    <recommendedName>
        <fullName evidence="24">Glutamate carboxypeptidase 2</fullName>
        <ecNumber evidence="23">3.4.17.21</ecNumber>
    </recommendedName>
    <alternativeName>
        <fullName evidence="27">Folate hydrolase 1</fullName>
    </alternativeName>
    <alternativeName>
        <fullName evidence="30">Folylpoly-gamma-glutamate carboxypeptidase</fullName>
    </alternativeName>
    <alternativeName>
        <fullName evidence="31">Glutamate carboxypeptidase II</fullName>
    </alternativeName>
    <alternativeName>
        <fullName evidence="28">Membrane glutamate carboxypeptidase</fullName>
    </alternativeName>
    <alternativeName>
        <fullName evidence="29">N-acetylated-alpha-linked acidic dipeptidase I</fullName>
    </alternativeName>
    <alternativeName>
        <fullName evidence="25">Prostate-specific membrane antigen homolog</fullName>
    </alternativeName>
    <alternativeName>
        <fullName evidence="26">Pteroylpoly-gamma-glutamate carboxypeptidase</fullName>
    </alternativeName>
</protein>
<keyword evidence="19" id="KW-0325">Glycoprotein</keyword>
<evidence type="ECO:0000256" key="28">
    <source>
        <dbReference type="ARBA" id="ARBA00080362"/>
    </source>
</evidence>